<dbReference type="Proteomes" id="UP001165960">
    <property type="component" value="Unassembled WGS sequence"/>
</dbReference>
<proteinExistence type="predicted"/>
<evidence type="ECO:0000313" key="2">
    <source>
        <dbReference type="Proteomes" id="UP001165960"/>
    </source>
</evidence>
<name>A0ACC2SLW6_9FUNG</name>
<accession>A0ACC2SLW6</accession>
<gene>
    <name evidence="1" type="ORF">DSO57_1001749</name>
</gene>
<protein>
    <submittedName>
        <fullName evidence="1">Uncharacterized protein</fullName>
    </submittedName>
</protein>
<sequence>MNEQTVDLAPVAKAAVEASFQKQCVKYLDHTAAPAYGRLIRLGKFASLDTAFGAIMDQYKAAVKNEYDVQTKAETEWNPFGKKTEKQKPASDLQKDVAQYVKAFLAVAAPLNVADL</sequence>
<reference evidence="1" key="1">
    <citation type="submission" date="2022-04" db="EMBL/GenBank/DDBJ databases">
        <title>Genome of the entomopathogenic fungus Entomophthora muscae.</title>
        <authorList>
            <person name="Elya C."/>
            <person name="Lovett B.R."/>
            <person name="Lee E."/>
            <person name="Macias A.M."/>
            <person name="Hajek A.E."/>
            <person name="De Bivort B.L."/>
            <person name="Kasson M.T."/>
            <person name="De Fine Licht H.H."/>
            <person name="Stajich J.E."/>
        </authorList>
    </citation>
    <scope>NUCLEOTIDE SEQUENCE</scope>
    <source>
        <strain evidence="1">Berkeley</strain>
    </source>
</reference>
<organism evidence="1 2">
    <name type="scientific">Entomophthora muscae</name>
    <dbReference type="NCBI Taxonomy" id="34485"/>
    <lineage>
        <taxon>Eukaryota</taxon>
        <taxon>Fungi</taxon>
        <taxon>Fungi incertae sedis</taxon>
        <taxon>Zoopagomycota</taxon>
        <taxon>Entomophthoromycotina</taxon>
        <taxon>Entomophthoromycetes</taxon>
        <taxon>Entomophthorales</taxon>
        <taxon>Entomophthoraceae</taxon>
        <taxon>Entomophthora</taxon>
    </lineage>
</organism>
<comment type="caution">
    <text evidence="1">The sequence shown here is derived from an EMBL/GenBank/DDBJ whole genome shotgun (WGS) entry which is preliminary data.</text>
</comment>
<keyword evidence="2" id="KW-1185">Reference proteome</keyword>
<dbReference type="EMBL" id="QTSX02004974">
    <property type="protein sequence ID" value="KAJ9063315.1"/>
    <property type="molecule type" value="Genomic_DNA"/>
</dbReference>
<evidence type="ECO:0000313" key="1">
    <source>
        <dbReference type="EMBL" id="KAJ9063315.1"/>
    </source>
</evidence>